<dbReference type="EMBL" id="JACHFW010000005">
    <property type="protein sequence ID" value="MBB5264502.1"/>
    <property type="molecule type" value="Genomic_DNA"/>
</dbReference>
<gene>
    <name evidence="1" type="ORF">HNP82_001629</name>
</gene>
<comment type="caution">
    <text evidence="1">The sequence shown here is derived from an EMBL/GenBank/DDBJ whole genome shotgun (WGS) entry which is preliminary data.</text>
</comment>
<dbReference type="AlphaFoldDB" id="A0A7W8M5F9"/>
<organism evidence="1 2">
    <name type="scientific">Catenibacillus scindens</name>
    <dbReference type="NCBI Taxonomy" id="673271"/>
    <lineage>
        <taxon>Bacteria</taxon>
        <taxon>Bacillati</taxon>
        <taxon>Bacillota</taxon>
        <taxon>Clostridia</taxon>
        <taxon>Lachnospirales</taxon>
        <taxon>Lachnospiraceae</taxon>
        <taxon>Catenibacillus</taxon>
    </lineage>
</organism>
<reference evidence="1 2" key="1">
    <citation type="submission" date="2020-08" db="EMBL/GenBank/DDBJ databases">
        <title>Genomic Encyclopedia of Type Strains, Phase IV (KMG-IV): sequencing the most valuable type-strain genomes for metagenomic binning, comparative biology and taxonomic classification.</title>
        <authorList>
            <person name="Goeker M."/>
        </authorList>
    </citation>
    <scope>NUCLEOTIDE SEQUENCE [LARGE SCALE GENOMIC DNA]</scope>
    <source>
        <strain evidence="1 2">DSM 106146</strain>
    </source>
</reference>
<name>A0A7W8M5F9_9FIRM</name>
<accession>A0A7W8M5F9</accession>
<dbReference type="Pfam" id="PF09548">
    <property type="entry name" value="Spore_III_AB"/>
    <property type="match status" value="1"/>
</dbReference>
<keyword evidence="2" id="KW-1185">Reference proteome</keyword>
<proteinExistence type="predicted"/>
<evidence type="ECO:0000313" key="2">
    <source>
        <dbReference type="Proteomes" id="UP000543642"/>
    </source>
</evidence>
<dbReference type="Proteomes" id="UP000543642">
    <property type="component" value="Unassembled WGS sequence"/>
</dbReference>
<evidence type="ECO:0000313" key="1">
    <source>
        <dbReference type="EMBL" id="MBB5264502.1"/>
    </source>
</evidence>
<protein>
    <submittedName>
        <fullName evidence="1">Stage III sporulation protein AB</fullName>
    </submittedName>
</protein>
<sequence length="165" mass="18084">MCVLTGCWGMGFFVCRGMSRRLGALRELQRLTLAMAGEIRCMSETLPVILEGMAQRSGPVYRDFFESVSRSLKKGHGQSLASVWNAQADVCFIGGPLNPGDVRLVKRLGEMLGSHDVQMQLSVLDLFASDLEKRIAGLGETIDSQKKVYGGLWVIGGIFVVILFI</sequence>
<dbReference type="InterPro" id="IPR014198">
    <property type="entry name" value="Spore_III_AB"/>
</dbReference>